<evidence type="ECO:0000313" key="1">
    <source>
        <dbReference type="EMBL" id="RHW73165.1"/>
    </source>
</evidence>
<dbReference type="Gene3D" id="3.90.150.10">
    <property type="entry name" value="Variant Surface Glycoprotein, subunit A domain 1"/>
    <property type="match status" value="1"/>
</dbReference>
<dbReference type="SUPFAM" id="SSF58087">
    <property type="entry name" value="Variant surface glycoprotein (N-terminal domain)"/>
    <property type="match status" value="1"/>
</dbReference>
<gene>
    <name evidence="1" type="ORF">DPX39_040089100</name>
</gene>
<organism evidence="1 2">
    <name type="scientific">Trypanosoma brucei equiperdum</name>
    <dbReference type="NCBI Taxonomy" id="630700"/>
    <lineage>
        <taxon>Eukaryota</taxon>
        <taxon>Discoba</taxon>
        <taxon>Euglenozoa</taxon>
        <taxon>Kinetoplastea</taxon>
        <taxon>Metakinetoplastina</taxon>
        <taxon>Trypanosomatida</taxon>
        <taxon>Trypanosomatidae</taxon>
        <taxon>Trypanosoma</taxon>
    </lineage>
</organism>
<dbReference type="EMBL" id="QSBY01000004">
    <property type="protein sequence ID" value="RHW73165.1"/>
    <property type="molecule type" value="Genomic_DNA"/>
</dbReference>
<dbReference type="AlphaFoldDB" id="A0A3L6LA62"/>
<comment type="caution">
    <text evidence="1">The sequence shown here is derived from an EMBL/GenBank/DDBJ whole genome shotgun (WGS) entry which is preliminary data.</text>
</comment>
<sequence>MAAKVAGNIQEAAHIIVNSADSCNSECLSSAHIFTAVALSAAATTGCLKSGGDYEDFTWKKNKVEVTFEKTLDRLPADVAEEISSSGTTCKLLHNVVGRGTSGGSSKAIMAGLIKLGSGANKPITWDDGKTLAKNVNSRFGQVKDQLTALNAALSSESEWKTQLMQLTTEDSGDGPVVVIEKGTITKSWQAAKETITAKTTGQIRE</sequence>
<name>A0A3L6LA62_9TRYP</name>
<reference evidence="1 2" key="1">
    <citation type="submission" date="2018-09" db="EMBL/GenBank/DDBJ databases">
        <title>whole genome sequence of T. equiperdum IVM-t1 strain.</title>
        <authorList>
            <person name="Suganuma K."/>
        </authorList>
    </citation>
    <scope>NUCLEOTIDE SEQUENCE [LARGE SCALE GENOMIC DNA]</scope>
    <source>
        <strain evidence="1 2">IVM-t1</strain>
    </source>
</reference>
<evidence type="ECO:0000313" key="2">
    <source>
        <dbReference type="Proteomes" id="UP000266743"/>
    </source>
</evidence>
<proteinExistence type="predicted"/>
<protein>
    <submittedName>
        <fullName evidence="1">Trypanosome variant surface glycoprotein (A-type)</fullName>
    </submittedName>
</protein>
<accession>A0A3L6LA62</accession>
<dbReference type="Proteomes" id="UP000266743">
    <property type="component" value="Chromosome 4"/>
</dbReference>